<dbReference type="Pfam" id="PF02826">
    <property type="entry name" value="2-Hacid_dh_C"/>
    <property type="match status" value="1"/>
</dbReference>
<dbReference type="EMBL" id="LDZF01000007">
    <property type="protein sequence ID" value="KMK14488.1"/>
    <property type="molecule type" value="Genomic_DNA"/>
</dbReference>
<sequence length="332" mass="35984">MKCLAIADLFIPPTMMARGLEALAQRGIEIMIRDWTHESVEKLQQDNLRIELDGAEAVALPAELLQDAEDVDILITQFAPVNSAVLARLPKVKYIGVLRGGTENVNQRAAKARGIEVINTPGRNARSVAEFAVGLILAEMRNIARAHDALRDGHWRSESPNHGAIAELGGRVVGLVGMGHIARLVAGFLSGFGCDIIFYDKYVTADECYQKVESLDELVQRADVISLHARLTPETEKLINSHHFALMKPGAILVNTARSGLIDEAALIHALQSGKIMGAALDTFDDEPLASNSPFCTLSNVTITPHLAGSTADAFSRSPALFANILLRRLEQ</sequence>
<evidence type="ECO:0000256" key="1">
    <source>
        <dbReference type="ARBA" id="ARBA00005854"/>
    </source>
</evidence>
<dbReference type="KEGG" id="pge:LG71_23670"/>
<proteinExistence type="inferred from homology"/>
<dbReference type="Proteomes" id="UP000036196">
    <property type="component" value="Unassembled WGS sequence"/>
</dbReference>
<dbReference type="InterPro" id="IPR036291">
    <property type="entry name" value="NAD(P)-bd_dom_sf"/>
</dbReference>
<dbReference type="AlphaFoldDB" id="A0A089PWT1"/>
<evidence type="ECO:0000313" key="5">
    <source>
        <dbReference type="EMBL" id="KMK14488.1"/>
    </source>
</evidence>
<dbReference type="CDD" id="cd12171">
    <property type="entry name" value="2-Hacid_dh_10"/>
    <property type="match status" value="1"/>
</dbReference>
<dbReference type="SUPFAM" id="SSF51735">
    <property type="entry name" value="NAD(P)-binding Rossmann-fold domains"/>
    <property type="match status" value="1"/>
</dbReference>
<evidence type="ECO:0000256" key="3">
    <source>
        <dbReference type="ARBA" id="ARBA00023027"/>
    </source>
</evidence>
<protein>
    <submittedName>
        <fullName evidence="5">Oxidoreductase</fullName>
    </submittedName>
</protein>
<dbReference type="SUPFAM" id="SSF52283">
    <property type="entry name" value="Formate/glycerate dehydrogenase catalytic domain-like"/>
    <property type="match status" value="1"/>
</dbReference>
<dbReference type="InterPro" id="IPR006140">
    <property type="entry name" value="D-isomer_DH_NAD-bd"/>
</dbReference>
<comment type="similarity">
    <text evidence="1">Belongs to the D-isomer specific 2-hydroxyacid dehydrogenase family.</text>
</comment>
<dbReference type="InterPro" id="IPR050418">
    <property type="entry name" value="D-iso_2-hydroxyacid_DH_PdxB"/>
</dbReference>
<gene>
    <name evidence="5" type="ORF">ABW06_09155</name>
</gene>
<keyword evidence="6" id="KW-1185">Reference proteome</keyword>
<keyword evidence="2" id="KW-0560">Oxidoreductase</keyword>
<dbReference type="GO" id="GO:0016616">
    <property type="term" value="F:oxidoreductase activity, acting on the CH-OH group of donors, NAD or NADP as acceptor"/>
    <property type="evidence" value="ECO:0007669"/>
    <property type="project" value="InterPro"/>
</dbReference>
<accession>A0A089PWT1</accession>
<dbReference type="OrthoDB" id="9805416at2"/>
<evidence type="ECO:0000313" key="6">
    <source>
        <dbReference type="Proteomes" id="UP000036196"/>
    </source>
</evidence>
<dbReference type="RefSeq" id="WP_043085771.1">
    <property type="nucleotide sequence ID" value="NZ_CP009450.1"/>
</dbReference>
<keyword evidence="3" id="KW-0520">NAD</keyword>
<dbReference type="STRING" id="61647.LG71_23670"/>
<feature type="domain" description="D-isomer specific 2-hydroxyacid dehydrogenase NAD-binding" evidence="4">
    <location>
        <begin position="133"/>
        <end position="308"/>
    </location>
</feature>
<dbReference type="GO" id="GO:0051287">
    <property type="term" value="F:NAD binding"/>
    <property type="evidence" value="ECO:0007669"/>
    <property type="project" value="InterPro"/>
</dbReference>
<dbReference type="PATRIC" id="fig|61647.15.peg.5147"/>
<dbReference type="eggNOG" id="COG0111">
    <property type="taxonomic scope" value="Bacteria"/>
</dbReference>
<comment type="caution">
    <text evidence="5">The sequence shown here is derived from an EMBL/GenBank/DDBJ whole genome shotgun (WGS) entry which is preliminary data.</text>
</comment>
<dbReference type="Gene3D" id="3.40.50.720">
    <property type="entry name" value="NAD(P)-binding Rossmann-like Domain"/>
    <property type="match status" value="2"/>
</dbReference>
<dbReference type="PANTHER" id="PTHR43761">
    <property type="entry name" value="D-ISOMER SPECIFIC 2-HYDROXYACID DEHYDROGENASE FAMILY PROTEIN (AFU_ORTHOLOGUE AFUA_1G13630)"/>
    <property type="match status" value="1"/>
</dbReference>
<dbReference type="PANTHER" id="PTHR43761:SF1">
    <property type="entry name" value="D-ISOMER SPECIFIC 2-HYDROXYACID DEHYDROGENASE CATALYTIC DOMAIN-CONTAINING PROTEIN-RELATED"/>
    <property type="match status" value="1"/>
</dbReference>
<evidence type="ECO:0000256" key="2">
    <source>
        <dbReference type="ARBA" id="ARBA00023002"/>
    </source>
</evidence>
<organism evidence="5 6">
    <name type="scientific">Pluralibacter gergoviae</name>
    <name type="common">Enterobacter gergoviae</name>
    <dbReference type="NCBI Taxonomy" id="61647"/>
    <lineage>
        <taxon>Bacteria</taxon>
        <taxon>Pseudomonadati</taxon>
        <taxon>Pseudomonadota</taxon>
        <taxon>Gammaproteobacteria</taxon>
        <taxon>Enterobacterales</taxon>
        <taxon>Enterobacteriaceae</taxon>
        <taxon>Pluralibacter</taxon>
    </lineage>
</organism>
<reference evidence="5 6" key="1">
    <citation type="submission" date="2015-05" db="EMBL/GenBank/DDBJ databases">
        <title>Genome sequences of Pluralibacter gergoviae.</title>
        <authorList>
            <person name="Greninger A.L."/>
            <person name="Miller S."/>
        </authorList>
    </citation>
    <scope>NUCLEOTIDE SEQUENCE [LARGE SCALE GENOMIC DNA]</scope>
    <source>
        <strain evidence="5 6">JS81F13</strain>
    </source>
</reference>
<evidence type="ECO:0000259" key="4">
    <source>
        <dbReference type="Pfam" id="PF02826"/>
    </source>
</evidence>
<name>A0A089PWT1_PLUGE</name>
<dbReference type="FunFam" id="3.40.50.720:FF:000203">
    <property type="entry name" value="D-3-phosphoglycerate dehydrogenase (SerA)"/>
    <property type="match status" value="1"/>
</dbReference>